<reference evidence="1 2" key="1">
    <citation type="submission" date="2015-10" db="EMBL/GenBank/DDBJ databases">
        <title>Genomic differences between typical nodule nitrogen-fixing rhizobial strains and those coming from bean seeds.</title>
        <authorList>
            <person name="Peralta H."/>
            <person name="Aguilar-Vera A."/>
            <person name="Diaz R."/>
            <person name="Mora Y."/>
            <person name="Martinez-Batallar G."/>
            <person name="Salazar E."/>
            <person name="Vargas-Lagunas C."/>
            <person name="Encarnacion S."/>
            <person name="Girard L."/>
            <person name="Mora J."/>
        </authorList>
    </citation>
    <scope>NUCLEOTIDE SEQUENCE [LARGE SCALE GENOMIC DNA]</scope>
    <source>
        <strain evidence="1 2">CFNEI 73</strain>
        <plasmid evidence="1 2">C</plasmid>
    </source>
</reference>
<dbReference type="InterPro" id="IPR011053">
    <property type="entry name" value="Single_hybrid_motif"/>
</dbReference>
<dbReference type="OrthoDB" id="7282653at2"/>
<dbReference type="KEGG" id="same:SAMCFNEI73_pC1372"/>
<evidence type="ECO:0000313" key="1">
    <source>
        <dbReference type="EMBL" id="APG95078.1"/>
    </source>
</evidence>
<sequence>MKGRKRKGGSIAEQILDPAILEKVALWLDDAGVNSVEIETEDGRLVRIVAGAGVSTDDVASNPDISVARNRAKPVKAPIAGHFLPVHPARDREEATVGAAVVADEIIGFVKIGPLVMPLRVEEAGRLEGCGIEPGALVGYGDTVFLIEPAQ</sequence>
<name>A0A1L3LYB6_9HYPH</name>
<evidence type="ECO:0000313" key="2">
    <source>
        <dbReference type="Proteomes" id="UP000182306"/>
    </source>
</evidence>
<dbReference type="AlphaFoldDB" id="A0A1L3LYB6"/>
<keyword evidence="1" id="KW-0614">Plasmid</keyword>
<dbReference type="Proteomes" id="UP000182306">
    <property type="component" value="Plasmid C"/>
</dbReference>
<accession>A0A1L3LYB6</accession>
<keyword evidence="2" id="KW-1185">Reference proteome</keyword>
<organism evidence="1 2">
    <name type="scientific">Sinorhizobium americanum</name>
    <dbReference type="NCBI Taxonomy" id="194963"/>
    <lineage>
        <taxon>Bacteria</taxon>
        <taxon>Pseudomonadati</taxon>
        <taxon>Pseudomonadota</taxon>
        <taxon>Alphaproteobacteria</taxon>
        <taxon>Hyphomicrobiales</taxon>
        <taxon>Rhizobiaceae</taxon>
        <taxon>Sinorhizobium/Ensifer group</taxon>
        <taxon>Sinorhizobium</taxon>
    </lineage>
</organism>
<protein>
    <submittedName>
        <fullName evidence="1">Uncharacterized protein</fullName>
    </submittedName>
</protein>
<gene>
    <name evidence="1" type="ORF">SAMCFNEI73_pC1372</name>
</gene>
<dbReference type="EMBL" id="CP013110">
    <property type="protein sequence ID" value="APG95078.1"/>
    <property type="molecule type" value="Genomic_DNA"/>
</dbReference>
<proteinExistence type="predicted"/>
<geneLocation type="plasmid" evidence="1 2">
    <name>C</name>
</geneLocation>
<dbReference type="Gene3D" id="2.40.50.100">
    <property type="match status" value="1"/>
</dbReference>
<dbReference type="SUPFAM" id="SSF51230">
    <property type="entry name" value="Single hybrid motif"/>
    <property type="match status" value="1"/>
</dbReference>